<dbReference type="GO" id="GO:0016987">
    <property type="term" value="F:sigma factor activity"/>
    <property type="evidence" value="ECO:0007669"/>
    <property type="project" value="UniProtKB-KW"/>
</dbReference>
<keyword evidence="2" id="KW-0805">Transcription regulation</keyword>
<accession>A0A126UXD2</accession>
<dbReference type="RefSeq" id="WP_039002351.1">
    <property type="nucleotide sequence ID" value="NZ_CP014327.1"/>
</dbReference>
<dbReference type="InterPro" id="IPR014284">
    <property type="entry name" value="RNA_pol_sigma-70_dom"/>
</dbReference>
<dbReference type="PANTHER" id="PTHR43133:SF62">
    <property type="entry name" value="RNA POLYMERASE SIGMA FACTOR SIGZ"/>
    <property type="match status" value="1"/>
</dbReference>
<evidence type="ECO:0000256" key="3">
    <source>
        <dbReference type="ARBA" id="ARBA00023082"/>
    </source>
</evidence>
<organism evidence="6 7">
    <name type="scientific">Falsihalocynthiibacter arcticus</name>
    <dbReference type="NCBI Taxonomy" id="1579316"/>
    <lineage>
        <taxon>Bacteria</taxon>
        <taxon>Pseudomonadati</taxon>
        <taxon>Pseudomonadota</taxon>
        <taxon>Alphaproteobacteria</taxon>
        <taxon>Rhodobacterales</taxon>
        <taxon>Roseobacteraceae</taxon>
        <taxon>Falsihalocynthiibacter</taxon>
    </lineage>
</organism>
<dbReference type="NCBIfam" id="NF009167">
    <property type="entry name" value="PRK12514.1"/>
    <property type="match status" value="1"/>
</dbReference>
<dbReference type="SUPFAM" id="SSF88946">
    <property type="entry name" value="Sigma2 domain of RNA polymerase sigma factors"/>
    <property type="match status" value="1"/>
</dbReference>
<reference evidence="6 7" key="1">
    <citation type="submission" date="2016-02" db="EMBL/GenBank/DDBJ databases">
        <title>Complete genome sequence of Halocynthiibacter arcticus PAMC 20958t from arctic marine sediment.</title>
        <authorList>
            <person name="Lee Y.M."/>
            <person name="Baek K."/>
            <person name="Lee H.K."/>
            <person name="Shin S.C."/>
        </authorList>
    </citation>
    <scope>NUCLEOTIDE SEQUENCE [LARGE SCALE GENOMIC DNA]</scope>
    <source>
        <strain evidence="6">PAMC 20958</strain>
    </source>
</reference>
<dbReference type="NCBIfam" id="TIGR02937">
    <property type="entry name" value="sigma70-ECF"/>
    <property type="match status" value="1"/>
</dbReference>
<dbReference type="Gene3D" id="1.10.10.10">
    <property type="entry name" value="Winged helix-like DNA-binding domain superfamily/Winged helix DNA-binding domain"/>
    <property type="match status" value="1"/>
</dbReference>
<dbReference type="AlphaFoldDB" id="A0A126UXD2"/>
<dbReference type="Proteomes" id="UP000070371">
    <property type="component" value="Chromosome"/>
</dbReference>
<dbReference type="KEGG" id="hat:RC74_05025"/>
<evidence type="ECO:0000256" key="4">
    <source>
        <dbReference type="ARBA" id="ARBA00023163"/>
    </source>
</evidence>
<dbReference type="GO" id="GO:0006352">
    <property type="term" value="P:DNA-templated transcription initiation"/>
    <property type="evidence" value="ECO:0007669"/>
    <property type="project" value="InterPro"/>
</dbReference>
<dbReference type="STRING" id="1579316.RC74_05025"/>
<evidence type="ECO:0000313" key="7">
    <source>
        <dbReference type="Proteomes" id="UP000070371"/>
    </source>
</evidence>
<dbReference type="InterPro" id="IPR013325">
    <property type="entry name" value="RNA_pol_sigma_r2"/>
</dbReference>
<dbReference type="Pfam" id="PF04542">
    <property type="entry name" value="Sigma70_r2"/>
    <property type="match status" value="1"/>
</dbReference>
<dbReference type="EMBL" id="CP014327">
    <property type="protein sequence ID" value="AML50732.1"/>
    <property type="molecule type" value="Genomic_DNA"/>
</dbReference>
<keyword evidence="3" id="KW-0731">Sigma factor</keyword>
<dbReference type="InterPro" id="IPR013324">
    <property type="entry name" value="RNA_pol_sigma_r3/r4-like"/>
</dbReference>
<gene>
    <name evidence="6" type="ORF">RC74_05025</name>
</gene>
<evidence type="ECO:0000259" key="5">
    <source>
        <dbReference type="Pfam" id="PF04542"/>
    </source>
</evidence>
<feature type="domain" description="RNA polymerase sigma-70 region 2" evidence="5">
    <location>
        <begin position="25"/>
        <end position="92"/>
    </location>
</feature>
<dbReference type="Gene3D" id="1.10.1740.10">
    <property type="match status" value="1"/>
</dbReference>
<dbReference type="InterPro" id="IPR007627">
    <property type="entry name" value="RNA_pol_sigma70_r2"/>
</dbReference>
<keyword evidence="7" id="KW-1185">Reference proteome</keyword>
<protein>
    <submittedName>
        <fullName evidence="6">RNA polymerase subunit sigma</fullName>
    </submittedName>
</protein>
<dbReference type="OrthoDB" id="9803470at2"/>
<proteinExistence type="inferred from homology"/>
<comment type="similarity">
    <text evidence="1">Belongs to the sigma-70 factor family. ECF subfamily.</text>
</comment>
<keyword evidence="4" id="KW-0804">Transcription</keyword>
<dbReference type="PANTHER" id="PTHR43133">
    <property type="entry name" value="RNA POLYMERASE ECF-TYPE SIGMA FACTO"/>
    <property type="match status" value="1"/>
</dbReference>
<evidence type="ECO:0000313" key="6">
    <source>
        <dbReference type="EMBL" id="AML50732.1"/>
    </source>
</evidence>
<dbReference type="InterPro" id="IPR039425">
    <property type="entry name" value="RNA_pol_sigma-70-like"/>
</dbReference>
<sequence length="180" mass="19828">MNTVADIEDFIVRTGLGDRAAFSSLYSATSAKLFGICLRVLNNRAEAEDALQDVFVRVWQKANSYVVNGYSPMTWLITLARNLSIDRLRARKISTASIEDVVELADSGPTPEAAAVQSSERTQIDNCLGELDVDHAASVRGAYLDGDTYQDLANRAGVPINTMRTWLRRSLAKLKDCLSR</sequence>
<evidence type="ECO:0000256" key="1">
    <source>
        <dbReference type="ARBA" id="ARBA00010641"/>
    </source>
</evidence>
<evidence type="ECO:0000256" key="2">
    <source>
        <dbReference type="ARBA" id="ARBA00023015"/>
    </source>
</evidence>
<dbReference type="SUPFAM" id="SSF88659">
    <property type="entry name" value="Sigma3 and sigma4 domains of RNA polymerase sigma factors"/>
    <property type="match status" value="1"/>
</dbReference>
<name>A0A126UXD2_9RHOB</name>
<dbReference type="InterPro" id="IPR036388">
    <property type="entry name" value="WH-like_DNA-bd_sf"/>
</dbReference>